<evidence type="ECO:0000256" key="1">
    <source>
        <dbReference type="ARBA" id="ARBA00022448"/>
    </source>
</evidence>
<dbReference type="Pfam" id="PF00005">
    <property type="entry name" value="ABC_tran"/>
    <property type="match status" value="1"/>
</dbReference>
<protein>
    <submittedName>
        <fullName evidence="5">ATP-binding cassette domain-containing protein</fullName>
    </submittedName>
</protein>
<dbReference type="PANTHER" id="PTHR42781:SF9">
    <property type="entry name" value="AMINO ACID ABC TRANSPORTER, ATP-BINDING PROTEIN-RELATED"/>
    <property type="match status" value="1"/>
</dbReference>
<evidence type="ECO:0000313" key="5">
    <source>
        <dbReference type="EMBL" id="MBS7525898.1"/>
    </source>
</evidence>
<dbReference type="SUPFAM" id="SSF52540">
    <property type="entry name" value="P-loop containing nucleoside triphosphate hydrolases"/>
    <property type="match status" value="1"/>
</dbReference>
<keyword evidence="6" id="KW-1185">Reference proteome</keyword>
<sequence>MNIELINVQKCYGDKCVLEIEALNLDKQQIYGVVGENGAGKSTLLKLIAGLEAPSSGTIAYDGESMSSAVIKRITYVSQTPYLLKRSVFENVAYPLKIRNMSPERCTEKVKNMLAMLQIESLAKRNAQMLSAGETQKVALARALVFEPDVLLLDEPTANIDQDTIELIESVLRNRHGMMTLHISHNRDQVERLCDTVIKLSGGRLVQAAMKGT</sequence>
<evidence type="ECO:0000313" key="6">
    <source>
        <dbReference type="Proteomes" id="UP000746471"/>
    </source>
</evidence>
<dbReference type="EMBL" id="JAHBCL010000006">
    <property type="protein sequence ID" value="MBS7525898.1"/>
    <property type="molecule type" value="Genomic_DNA"/>
</dbReference>
<evidence type="ECO:0000256" key="2">
    <source>
        <dbReference type="ARBA" id="ARBA00022741"/>
    </source>
</evidence>
<organism evidence="5 6">
    <name type="scientific">Fusibacter paucivorans</name>
    <dbReference type="NCBI Taxonomy" id="76009"/>
    <lineage>
        <taxon>Bacteria</taxon>
        <taxon>Bacillati</taxon>
        <taxon>Bacillota</taxon>
        <taxon>Clostridia</taxon>
        <taxon>Eubacteriales</taxon>
        <taxon>Eubacteriales Family XII. Incertae Sedis</taxon>
        <taxon>Fusibacter</taxon>
    </lineage>
</organism>
<proteinExistence type="predicted"/>
<evidence type="ECO:0000259" key="4">
    <source>
        <dbReference type="PROSITE" id="PS50893"/>
    </source>
</evidence>
<keyword evidence="1" id="KW-0813">Transport</keyword>
<dbReference type="Proteomes" id="UP000746471">
    <property type="component" value="Unassembled WGS sequence"/>
</dbReference>
<evidence type="ECO:0000256" key="3">
    <source>
        <dbReference type="ARBA" id="ARBA00022840"/>
    </source>
</evidence>
<dbReference type="PROSITE" id="PS50893">
    <property type="entry name" value="ABC_TRANSPORTER_2"/>
    <property type="match status" value="1"/>
</dbReference>
<comment type="caution">
    <text evidence="5">The sequence shown here is derived from an EMBL/GenBank/DDBJ whole genome shotgun (WGS) entry which is preliminary data.</text>
</comment>
<name>A0ABS5PL92_9FIRM</name>
<keyword evidence="2" id="KW-0547">Nucleotide-binding</keyword>
<gene>
    <name evidence="5" type="ORF">KHM83_04305</name>
</gene>
<dbReference type="InterPro" id="IPR003593">
    <property type="entry name" value="AAA+_ATPase"/>
</dbReference>
<dbReference type="GO" id="GO:0005524">
    <property type="term" value="F:ATP binding"/>
    <property type="evidence" value="ECO:0007669"/>
    <property type="project" value="UniProtKB-KW"/>
</dbReference>
<dbReference type="InterPro" id="IPR050093">
    <property type="entry name" value="ABC_SmlMolc_Importer"/>
</dbReference>
<feature type="domain" description="ABC transporter" evidence="4">
    <location>
        <begin position="3"/>
        <end position="213"/>
    </location>
</feature>
<dbReference type="SMART" id="SM00382">
    <property type="entry name" value="AAA"/>
    <property type="match status" value="1"/>
</dbReference>
<reference evidence="5 6" key="1">
    <citation type="submission" date="2021-05" db="EMBL/GenBank/DDBJ databases">
        <title>Fusibacter ferrireducens sp. nov., an anaerobic, sulfur- and Fe-reducing bacterium isolated from the mangrove sediment.</title>
        <authorList>
            <person name="Qiu D."/>
        </authorList>
    </citation>
    <scope>NUCLEOTIDE SEQUENCE [LARGE SCALE GENOMIC DNA]</scope>
    <source>
        <strain evidence="5 6">DSM 12116</strain>
    </source>
</reference>
<accession>A0ABS5PL92</accession>
<dbReference type="InterPro" id="IPR027417">
    <property type="entry name" value="P-loop_NTPase"/>
</dbReference>
<dbReference type="RefSeq" id="WP_213235684.1">
    <property type="nucleotide sequence ID" value="NZ_JAHBCL010000006.1"/>
</dbReference>
<dbReference type="PANTHER" id="PTHR42781">
    <property type="entry name" value="SPERMIDINE/PUTRESCINE IMPORT ATP-BINDING PROTEIN POTA"/>
    <property type="match status" value="1"/>
</dbReference>
<keyword evidence="3 5" id="KW-0067">ATP-binding</keyword>
<dbReference type="InterPro" id="IPR003439">
    <property type="entry name" value="ABC_transporter-like_ATP-bd"/>
</dbReference>
<dbReference type="Gene3D" id="3.40.50.300">
    <property type="entry name" value="P-loop containing nucleotide triphosphate hydrolases"/>
    <property type="match status" value="1"/>
</dbReference>